<feature type="region of interest" description="Disordered" evidence="1">
    <location>
        <begin position="1"/>
        <end position="25"/>
    </location>
</feature>
<dbReference type="EMBL" id="BLXT01001533">
    <property type="protein sequence ID" value="GFN86483.1"/>
    <property type="molecule type" value="Genomic_DNA"/>
</dbReference>
<accession>A0AAV3YXN4</accession>
<comment type="caution">
    <text evidence="3">The sequence shown here is derived from an EMBL/GenBank/DDBJ whole genome shotgun (WGS) entry which is preliminary data.</text>
</comment>
<reference evidence="3 4" key="1">
    <citation type="journal article" date="2021" name="Elife">
        <title>Chloroplast acquisition without the gene transfer in kleptoplastic sea slugs, Plakobranchus ocellatus.</title>
        <authorList>
            <person name="Maeda T."/>
            <person name="Takahashi S."/>
            <person name="Yoshida T."/>
            <person name="Shimamura S."/>
            <person name="Takaki Y."/>
            <person name="Nagai Y."/>
            <person name="Toyoda A."/>
            <person name="Suzuki Y."/>
            <person name="Arimoto A."/>
            <person name="Ishii H."/>
            <person name="Satoh N."/>
            <person name="Nishiyama T."/>
            <person name="Hasebe M."/>
            <person name="Maruyama T."/>
            <person name="Minagawa J."/>
            <person name="Obokata J."/>
            <person name="Shigenobu S."/>
        </authorList>
    </citation>
    <scope>NUCLEOTIDE SEQUENCE [LARGE SCALE GENOMIC DNA]</scope>
</reference>
<keyword evidence="3" id="KW-0808">Transferase</keyword>
<organism evidence="3 4">
    <name type="scientific">Plakobranchus ocellatus</name>
    <dbReference type="NCBI Taxonomy" id="259542"/>
    <lineage>
        <taxon>Eukaryota</taxon>
        <taxon>Metazoa</taxon>
        <taxon>Spiralia</taxon>
        <taxon>Lophotrochozoa</taxon>
        <taxon>Mollusca</taxon>
        <taxon>Gastropoda</taxon>
        <taxon>Heterobranchia</taxon>
        <taxon>Euthyneura</taxon>
        <taxon>Panpulmonata</taxon>
        <taxon>Sacoglossa</taxon>
        <taxon>Placobranchoidea</taxon>
        <taxon>Plakobranchidae</taxon>
        <taxon>Plakobranchus</taxon>
    </lineage>
</organism>
<proteinExistence type="predicted"/>
<keyword evidence="3" id="KW-0695">RNA-directed DNA polymerase</keyword>
<dbReference type="InterPro" id="IPR000477">
    <property type="entry name" value="RT_dom"/>
</dbReference>
<keyword evidence="3" id="KW-0548">Nucleotidyltransferase</keyword>
<dbReference type="Pfam" id="PF00078">
    <property type="entry name" value="RVT_1"/>
    <property type="match status" value="1"/>
</dbReference>
<dbReference type="CDD" id="cd01650">
    <property type="entry name" value="RT_nLTR_like"/>
    <property type="match status" value="1"/>
</dbReference>
<sequence>MRGTKLKSKKVAPLEDQNNSNVAVNDKDKAELLSKQFEFISSDENLEPEFREIKEKAKQDKYKLLAKEVCRHNIEYYNLPISLKEMQEVLDNKKKSAPGEDAITYEIINQTPPSFKLKILALFNAIWISGDISEQFKHAVVIPIYKQGKDKKDPASYRPIDLSLTSHLGKVLETIINKRLTYHLEANNLISDTQAGFRKDRQPLDQIVALENSVKAAKTNSRTVGAIFLDLEKAYDTMWREGLLIKLKKLGIKGLMYNYIANFNQDRTFQVRVGSSLSSLKK</sequence>
<dbReference type="PANTHER" id="PTHR19446">
    <property type="entry name" value="REVERSE TRANSCRIPTASES"/>
    <property type="match status" value="1"/>
</dbReference>
<feature type="compositionally biased region" description="Basic residues" evidence="1">
    <location>
        <begin position="1"/>
        <end position="10"/>
    </location>
</feature>
<evidence type="ECO:0000256" key="1">
    <source>
        <dbReference type="SAM" id="MobiDB-lite"/>
    </source>
</evidence>
<feature type="domain" description="Reverse transcriptase" evidence="2">
    <location>
        <begin position="151"/>
        <end position="267"/>
    </location>
</feature>
<keyword evidence="4" id="KW-1185">Reference proteome</keyword>
<dbReference type="Proteomes" id="UP000735302">
    <property type="component" value="Unassembled WGS sequence"/>
</dbReference>
<evidence type="ECO:0000313" key="3">
    <source>
        <dbReference type="EMBL" id="GFN86483.1"/>
    </source>
</evidence>
<dbReference type="AlphaFoldDB" id="A0AAV3YXN4"/>
<name>A0AAV3YXN4_9GAST</name>
<dbReference type="GO" id="GO:0003964">
    <property type="term" value="F:RNA-directed DNA polymerase activity"/>
    <property type="evidence" value="ECO:0007669"/>
    <property type="project" value="UniProtKB-KW"/>
</dbReference>
<evidence type="ECO:0000313" key="4">
    <source>
        <dbReference type="Proteomes" id="UP000735302"/>
    </source>
</evidence>
<evidence type="ECO:0000259" key="2">
    <source>
        <dbReference type="Pfam" id="PF00078"/>
    </source>
</evidence>
<gene>
    <name evidence="3" type="ORF">PoB_001298900</name>
</gene>
<protein>
    <submittedName>
        <fullName evidence="3">Reverse transcriptase</fullName>
    </submittedName>
</protein>